<dbReference type="InterPro" id="IPR042238">
    <property type="entry name" value="Rad28/ERCC8/Ckn1/ATCSA-1"/>
</dbReference>
<proteinExistence type="predicted"/>
<keyword evidence="1" id="KW-0853">WD repeat</keyword>
<dbReference type="GO" id="GO:0031464">
    <property type="term" value="C:Cul4A-RING E3 ubiquitin ligase complex"/>
    <property type="evidence" value="ECO:0007669"/>
    <property type="project" value="TreeGrafter"/>
</dbReference>
<dbReference type="AlphaFoldDB" id="A0AAD5JTU0"/>
<dbReference type="GO" id="GO:0006283">
    <property type="term" value="P:transcription-coupled nucleotide-excision repair"/>
    <property type="evidence" value="ECO:0007669"/>
    <property type="project" value="InterPro"/>
</dbReference>
<dbReference type="PROSITE" id="PS50082">
    <property type="entry name" value="WD_REPEATS_2"/>
    <property type="match status" value="1"/>
</dbReference>
<dbReference type="EMBL" id="JAJSOW010000001">
    <property type="protein sequence ID" value="KAI9201337.1"/>
    <property type="molecule type" value="Genomic_DNA"/>
</dbReference>
<reference evidence="2" key="1">
    <citation type="journal article" date="2022" name="Plant J.">
        <title>Strategies of tolerance reflected in two North American maple genomes.</title>
        <authorList>
            <person name="McEvoy S.L."/>
            <person name="Sezen U.U."/>
            <person name="Trouern-Trend A."/>
            <person name="McMahon S.M."/>
            <person name="Schaberg P.G."/>
            <person name="Yang J."/>
            <person name="Wegrzyn J.L."/>
            <person name="Swenson N.G."/>
        </authorList>
    </citation>
    <scope>NUCLEOTIDE SEQUENCE</scope>
    <source>
        <strain evidence="2">91603</strain>
    </source>
</reference>
<keyword evidence="3" id="KW-1185">Reference proteome</keyword>
<dbReference type="PANTHER" id="PTHR46202:SF1">
    <property type="entry name" value="DNA EXCISION REPAIR PROTEIN ERCC-8"/>
    <property type="match status" value="1"/>
</dbReference>
<dbReference type="InterPro" id="IPR015943">
    <property type="entry name" value="WD40/YVTN_repeat-like_dom_sf"/>
</dbReference>
<dbReference type="SMART" id="SM00320">
    <property type="entry name" value="WD40"/>
    <property type="match status" value="1"/>
</dbReference>
<organism evidence="2 3">
    <name type="scientific">Acer negundo</name>
    <name type="common">Box elder</name>
    <dbReference type="NCBI Taxonomy" id="4023"/>
    <lineage>
        <taxon>Eukaryota</taxon>
        <taxon>Viridiplantae</taxon>
        <taxon>Streptophyta</taxon>
        <taxon>Embryophyta</taxon>
        <taxon>Tracheophyta</taxon>
        <taxon>Spermatophyta</taxon>
        <taxon>Magnoliopsida</taxon>
        <taxon>eudicotyledons</taxon>
        <taxon>Gunneridae</taxon>
        <taxon>Pentapetalae</taxon>
        <taxon>rosids</taxon>
        <taxon>malvids</taxon>
        <taxon>Sapindales</taxon>
        <taxon>Sapindaceae</taxon>
        <taxon>Hippocastanoideae</taxon>
        <taxon>Acereae</taxon>
        <taxon>Acer</taxon>
    </lineage>
</organism>
<sequence length="182" mass="20954">MWKEIGDIVSPHRGSINSLQRATDYKGGGLIAKHKSIVVVDKQHEQGHKYTVSSAIWYPIDTGLFITGSHDHYVRVWDTNSTQVVMNFKMPEKIWFILAGFNTKVLVSLTKFVCKIAATTKEIYYWKWCKAVINWLNPRQGIVPLLIMELWSDRKILVCSPSRLISDELDGEPMKDQDNWSD</sequence>
<protein>
    <submittedName>
        <fullName evidence="2">Uncharacterized protein</fullName>
    </submittedName>
</protein>
<feature type="repeat" description="WD" evidence="1">
    <location>
        <begin position="45"/>
        <end position="87"/>
    </location>
</feature>
<evidence type="ECO:0000313" key="3">
    <source>
        <dbReference type="Proteomes" id="UP001064489"/>
    </source>
</evidence>
<dbReference type="InterPro" id="IPR011047">
    <property type="entry name" value="Quinoprotein_ADH-like_sf"/>
</dbReference>
<dbReference type="Gene3D" id="2.130.10.10">
    <property type="entry name" value="YVTN repeat-like/Quinoprotein amine dehydrogenase"/>
    <property type="match status" value="1"/>
</dbReference>
<reference evidence="2" key="2">
    <citation type="submission" date="2023-02" db="EMBL/GenBank/DDBJ databases">
        <authorList>
            <person name="Swenson N.G."/>
            <person name="Wegrzyn J.L."/>
            <person name="Mcevoy S.L."/>
        </authorList>
    </citation>
    <scope>NUCLEOTIDE SEQUENCE</scope>
    <source>
        <strain evidence="2">91603</strain>
        <tissue evidence="2">Leaf</tissue>
    </source>
</reference>
<evidence type="ECO:0000313" key="2">
    <source>
        <dbReference type="EMBL" id="KAI9201337.1"/>
    </source>
</evidence>
<accession>A0AAD5JTU0</accession>
<name>A0AAD5JTU0_ACENE</name>
<dbReference type="PANTHER" id="PTHR46202">
    <property type="entry name" value="DNA EXCISION REPAIR PROTEIN ERCC-8"/>
    <property type="match status" value="1"/>
</dbReference>
<dbReference type="SUPFAM" id="SSF50998">
    <property type="entry name" value="Quinoprotein alcohol dehydrogenase-like"/>
    <property type="match status" value="1"/>
</dbReference>
<dbReference type="InterPro" id="IPR001680">
    <property type="entry name" value="WD40_rpt"/>
</dbReference>
<comment type="caution">
    <text evidence="2">The sequence shown here is derived from an EMBL/GenBank/DDBJ whole genome shotgun (WGS) entry which is preliminary data.</text>
</comment>
<dbReference type="PROSITE" id="PS50294">
    <property type="entry name" value="WD_REPEATS_REGION"/>
    <property type="match status" value="1"/>
</dbReference>
<evidence type="ECO:0000256" key="1">
    <source>
        <dbReference type="PROSITE-ProRule" id="PRU00221"/>
    </source>
</evidence>
<gene>
    <name evidence="2" type="ORF">LWI28_021791</name>
</gene>
<dbReference type="GO" id="GO:0000109">
    <property type="term" value="C:nucleotide-excision repair complex"/>
    <property type="evidence" value="ECO:0007669"/>
    <property type="project" value="TreeGrafter"/>
</dbReference>
<dbReference type="Proteomes" id="UP001064489">
    <property type="component" value="Chromosome 9"/>
</dbReference>
<dbReference type="GO" id="GO:0000209">
    <property type="term" value="P:protein polyubiquitination"/>
    <property type="evidence" value="ECO:0007669"/>
    <property type="project" value="TreeGrafter"/>
</dbReference>
<dbReference type="GO" id="GO:0043161">
    <property type="term" value="P:proteasome-mediated ubiquitin-dependent protein catabolic process"/>
    <property type="evidence" value="ECO:0007669"/>
    <property type="project" value="TreeGrafter"/>
</dbReference>